<accession>A0A9W6TB60</accession>
<proteinExistence type="predicted"/>
<organism evidence="1 2">
    <name type="scientific">Phytophthora lilii</name>
    <dbReference type="NCBI Taxonomy" id="2077276"/>
    <lineage>
        <taxon>Eukaryota</taxon>
        <taxon>Sar</taxon>
        <taxon>Stramenopiles</taxon>
        <taxon>Oomycota</taxon>
        <taxon>Peronosporomycetes</taxon>
        <taxon>Peronosporales</taxon>
        <taxon>Peronosporaceae</taxon>
        <taxon>Phytophthora</taxon>
    </lineage>
</organism>
<gene>
    <name evidence="1" type="ORF">Plil01_000085700</name>
</gene>
<dbReference type="EMBL" id="BSXW01000026">
    <property type="protein sequence ID" value="GMF10003.1"/>
    <property type="molecule type" value="Genomic_DNA"/>
</dbReference>
<sequence>MLIATGWVLRRHYKDDALARMVMIGRKSPNTKNAAQRLEDAIFRSWVNPPKLKEFSVQTPKRVFGLLKLDEAGDGVLQSPIFTFWTTYLDYFNKANPGKKESIISALTASYSDEALVQILESAKKVPSTEKLATKLQAEQLDLFLKDRKAPSDVAALLKVQDKTDANWQLWKNYQTKFEPPSD</sequence>
<name>A0A9W6TB60_9STRA</name>
<reference evidence="1" key="1">
    <citation type="submission" date="2023-04" db="EMBL/GenBank/DDBJ databases">
        <title>Phytophthora lilii NBRC 32176.</title>
        <authorList>
            <person name="Ichikawa N."/>
            <person name="Sato H."/>
            <person name="Tonouchi N."/>
        </authorList>
    </citation>
    <scope>NUCLEOTIDE SEQUENCE</scope>
    <source>
        <strain evidence="1">NBRC 32176</strain>
    </source>
</reference>
<evidence type="ECO:0000313" key="1">
    <source>
        <dbReference type="EMBL" id="GMF10003.1"/>
    </source>
</evidence>
<dbReference type="OrthoDB" id="127864at2759"/>
<evidence type="ECO:0000313" key="2">
    <source>
        <dbReference type="Proteomes" id="UP001165083"/>
    </source>
</evidence>
<comment type="caution">
    <text evidence="1">The sequence shown here is derived from an EMBL/GenBank/DDBJ whole genome shotgun (WGS) entry which is preliminary data.</text>
</comment>
<protein>
    <submittedName>
        <fullName evidence="1">Unnamed protein product</fullName>
    </submittedName>
</protein>
<dbReference type="AlphaFoldDB" id="A0A9W6TB60"/>
<keyword evidence="2" id="KW-1185">Reference proteome</keyword>
<dbReference type="Proteomes" id="UP001165083">
    <property type="component" value="Unassembled WGS sequence"/>
</dbReference>